<keyword evidence="2" id="KW-1185">Reference proteome</keyword>
<proteinExistence type="predicted"/>
<protein>
    <submittedName>
        <fullName evidence="1">Uncharacterized protein</fullName>
    </submittedName>
</protein>
<name>A0A8H6JLP2_9PEZI</name>
<accession>A0A8H6JLP2</accession>
<reference evidence="1 2" key="1">
    <citation type="journal article" date="2020" name="Phytopathology">
        <title>Genome Sequence Resources of Colletotrichum truncatum, C. plurivorum, C. musicola, and C. sojae: Four Species Pathogenic to Soybean (Glycine max).</title>
        <authorList>
            <person name="Rogerio F."/>
            <person name="Boufleur T.R."/>
            <person name="Ciampi-Guillardi M."/>
            <person name="Sukno S.A."/>
            <person name="Thon M.R."/>
            <person name="Massola Junior N.S."/>
            <person name="Baroncelli R."/>
        </authorList>
    </citation>
    <scope>NUCLEOTIDE SEQUENCE [LARGE SCALE GENOMIC DNA]</scope>
    <source>
        <strain evidence="1 2">LFN0009</strain>
    </source>
</reference>
<dbReference type="EMBL" id="WIGN01000036">
    <property type="protein sequence ID" value="KAF6815305.1"/>
    <property type="molecule type" value="Genomic_DNA"/>
</dbReference>
<sequence>MRQWSVEARQLGQGKVELRIRGVFTTVHGSAPPPPMQWVETTPQETGIRPEFAEIDPRHEGRGVALCKEIGEVESAFSVGPALKPRPPAIRSGSLRVRPTTDRHDAAVNQAFPLDSSVFCTAAFEAPREQHCCRLLVRRRLKQKRGETNPLWLPLDVFRVQEMMTDEKHRPHFLSNTQFRHWSITVISCRMRLGLPPDRIQFRLKPSLARCKILSRL</sequence>
<comment type="caution">
    <text evidence="1">The sequence shown here is derived from an EMBL/GenBank/DDBJ whole genome shotgun (WGS) entry which is preliminary data.</text>
</comment>
<dbReference type="AlphaFoldDB" id="A0A8H6JLP2"/>
<organism evidence="1 2">
    <name type="scientific">Colletotrichum sojae</name>
    <dbReference type="NCBI Taxonomy" id="2175907"/>
    <lineage>
        <taxon>Eukaryota</taxon>
        <taxon>Fungi</taxon>
        <taxon>Dikarya</taxon>
        <taxon>Ascomycota</taxon>
        <taxon>Pezizomycotina</taxon>
        <taxon>Sordariomycetes</taxon>
        <taxon>Hypocreomycetidae</taxon>
        <taxon>Glomerellales</taxon>
        <taxon>Glomerellaceae</taxon>
        <taxon>Colletotrichum</taxon>
        <taxon>Colletotrichum orchidearum species complex</taxon>
    </lineage>
</organism>
<dbReference type="Proteomes" id="UP000652219">
    <property type="component" value="Unassembled WGS sequence"/>
</dbReference>
<evidence type="ECO:0000313" key="2">
    <source>
        <dbReference type="Proteomes" id="UP000652219"/>
    </source>
</evidence>
<evidence type="ECO:0000313" key="1">
    <source>
        <dbReference type="EMBL" id="KAF6815305.1"/>
    </source>
</evidence>
<gene>
    <name evidence="1" type="ORF">CSOJ01_03568</name>
</gene>